<dbReference type="AlphaFoldDB" id="A0A6P1SZY8"/>
<evidence type="ECO:0000256" key="2">
    <source>
        <dbReference type="SAM" id="Phobius"/>
    </source>
</evidence>
<keyword evidence="2" id="KW-0812">Transmembrane</keyword>
<evidence type="ECO:0000313" key="3">
    <source>
        <dbReference type="EMBL" id="QHQ35021.1"/>
    </source>
</evidence>
<feature type="region of interest" description="Disordered" evidence="1">
    <location>
        <begin position="123"/>
        <end position="160"/>
    </location>
</feature>
<dbReference type="EMBL" id="CP046620">
    <property type="protein sequence ID" value="QHQ35021.1"/>
    <property type="molecule type" value="Genomic_DNA"/>
</dbReference>
<organism evidence="3 4">
    <name type="scientific">Algicella marina</name>
    <dbReference type="NCBI Taxonomy" id="2683284"/>
    <lineage>
        <taxon>Bacteria</taxon>
        <taxon>Pseudomonadati</taxon>
        <taxon>Pseudomonadota</taxon>
        <taxon>Alphaproteobacteria</taxon>
        <taxon>Rhodobacterales</taxon>
        <taxon>Paracoccaceae</taxon>
        <taxon>Algicella</taxon>
    </lineage>
</organism>
<evidence type="ECO:0000256" key="1">
    <source>
        <dbReference type="SAM" id="MobiDB-lite"/>
    </source>
</evidence>
<protein>
    <submittedName>
        <fullName evidence="3">Uncharacterized protein</fullName>
    </submittedName>
</protein>
<proteinExistence type="predicted"/>
<reference evidence="3 4" key="1">
    <citation type="submission" date="2019-12" db="EMBL/GenBank/DDBJ databases">
        <title>Complete genome sequence of Algicella marina strain 9Alg 56(T) isolated from the red alga Tichocarpus crinitus.</title>
        <authorList>
            <person name="Kim S.-G."/>
            <person name="Nedashkovskaya O.I."/>
        </authorList>
    </citation>
    <scope>NUCLEOTIDE SEQUENCE [LARGE SCALE GENOMIC DNA]</scope>
    <source>
        <strain evidence="3 4">9Alg 56</strain>
    </source>
</reference>
<feature type="transmembrane region" description="Helical" evidence="2">
    <location>
        <begin position="6"/>
        <end position="27"/>
    </location>
</feature>
<keyword evidence="2" id="KW-1133">Transmembrane helix</keyword>
<gene>
    <name evidence="3" type="ORF">GO499_07340</name>
</gene>
<sequence length="350" mass="37576">MRWVLGILVTLGALMLALVIAVALFLFSLDREKTARSQPDGVPVPVHWVDAQTVLTVSATGLSLRDTGGGEREIYQMAEGWVFDPGGGCYNGDTWIFSVARRSGTTTQWSGEELSGRWQADRFVADGEPQTGPRRNPVDCRALGDRPELTPGSPARPDDALLAGSDAEDVAYEERDGALHLLLGTGSEAREVVLEPVAATAEWQDGYGPDARRNPADGSYLLWQRGLRAHWDDTWPRSFWVLQPGAETAEALAVPGGPFIGNHGESLICFSCGCGCYQYIDVQPAGAGILAHSYGYGFPVAAQGLHLFTPEAGWRTVRHGVVTPPVVAPDGCRVAFHGDGFETLNLCEAG</sequence>
<feature type="compositionally biased region" description="Basic and acidic residues" evidence="1">
    <location>
        <begin position="136"/>
        <end position="148"/>
    </location>
</feature>
<keyword evidence="2" id="KW-0472">Membrane</keyword>
<dbReference type="Proteomes" id="UP000464495">
    <property type="component" value="Chromosome"/>
</dbReference>
<dbReference type="RefSeq" id="WP_161861586.1">
    <property type="nucleotide sequence ID" value="NZ_CP046620.1"/>
</dbReference>
<evidence type="ECO:0000313" key="4">
    <source>
        <dbReference type="Proteomes" id="UP000464495"/>
    </source>
</evidence>
<dbReference type="KEGG" id="amaq:GO499_07340"/>
<accession>A0A6P1SZY8</accession>
<name>A0A6P1SZY8_9RHOB</name>
<keyword evidence="4" id="KW-1185">Reference proteome</keyword>